<dbReference type="InterPro" id="IPR003594">
    <property type="entry name" value="HATPase_dom"/>
</dbReference>
<name>A0A7K0DQ98_9NOCA</name>
<dbReference type="EMBL" id="WEGI01000005">
    <property type="protein sequence ID" value="MQY27004.1"/>
    <property type="molecule type" value="Genomic_DNA"/>
</dbReference>
<dbReference type="SMART" id="SM00387">
    <property type="entry name" value="HATPase_c"/>
    <property type="match status" value="1"/>
</dbReference>
<dbReference type="GO" id="GO:0006265">
    <property type="term" value="P:DNA topological change"/>
    <property type="evidence" value="ECO:0007669"/>
    <property type="project" value="UniProtKB-UniRule"/>
</dbReference>
<dbReference type="InterPro" id="IPR018522">
    <property type="entry name" value="TopoIIA_CS"/>
</dbReference>
<keyword evidence="10" id="KW-0963">Cytoplasm</keyword>
<evidence type="ECO:0000256" key="4">
    <source>
        <dbReference type="ARBA" id="ARBA00022741"/>
    </source>
</evidence>
<dbReference type="InterPro" id="IPR006171">
    <property type="entry name" value="TOPRIM_dom"/>
</dbReference>
<keyword evidence="8" id="KW-0238">DNA-binding</keyword>
<dbReference type="GO" id="GO:0005694">
    <property type="term" value="C:chromosome"/>
    <property type="evidence" value="ECO:0007669"/>
    <property type="project" value="InterPro"/>
</dbReference>
<dbReference type="Gene3D" id="3.30.565.10">
    <property type="entry name" value="Histidine kinase-like ATPase, C-terminal domain"/>
    <property type="match status" value="1"/>
</dbReference>
<dbReference type="InterPro" id="IPR001241">
    <property type="entry name" value="Topo_IIA"/>
</dbReference>
<dbReference type="FunFam" id="3.40.50.670:FF:000002">
    <property type="entry name" value="DNA gyrase subunit B"/>
    <property type="match status" value="1"/>
</dbReference>
<dbReference type="Pfam" id="PF00204">
    <property type="entry name" value="DNA_gyraseB"/>
    <property type="match status" value="1"/>
</dbReference>
<proteinExistence type="inferred from homology"/>
<dbReference type="InterPro" id="IPR013759">
    <property type="entry name" value="Topo_IIA_B_C"/>
</dbReference>
<comment type="catalytic activity">
    <reaction evidence="1 10">
        <text>ATP-dependent breakage, passage and rejoining of double-stranded DNA.</text>
        <dbReference type="EC" id="5.6.2.2"/>
    </reaction>
</comment>
<dbReference type="AlphaFoldDB" id="A0A7K0DQ98"/>
<organism evidence="12 13">
    <name type="scientific">Nocardia aurantia</name>
    <dbReference type="NCBI Taxonomy" id="2585199"/>
    <lineage>
        <taxon>Bacteria</taxon>
        <taxon>Bacillati</taxon>
        <taxon>Actinomycetota</taxon>
        <taxon>Actinomycetes</taxon>
        <taxon>Mycobacteriales</taxon>
        <taxon>Nocardiaceae</taxon>
        <taxon>Nocardia</taxon>
    </lineage>
</organism>
<accession>A0A7K0DQ98</accession>
<sequence>MAANDSNASGTTRAKAGNQEYGASNIKVLEGLEAVRLRPGMYIGSTGERGLHHLIWEVVDNSVDEAMAGYATRVDVTLLADGGVEVIDDGRGIPVEMHEQGVPTVEVVMTQLHAGGKFDSDAYAVSGGLHGVGISVVNALSTRMEVEIDTAGYHWSQEYKDAKPSKLIQGEPTKRTGTTQRFWADPAVFETTTYNFETVARRLQEMAFLNKGLTITLTDQRVTANDVTDEVVSEVAEAPKHEESAPVEQKVKTRTYYYPGGLEDFVKHINRTKQPIHNSIVSFQGKGTGHELEIAMQWNSGYSESVHTFANTINTHEGGTHEEGFRAALTTVVNKYAKDKKLVKEKEPALSGEDIREGLAAIVSVKVSNPQFEGQTKTKLGNTEVKSFVQRTCNEHLAHWFEANPADAKTIVQKAVSSAQARAAARKARELVRRKSATDLGGLPGKLADCRSKDPARSEIYIVEGDSAGGSAKSGRDSMYQAILPIRGKIINVEKARIDRVLKNTEVQSIITAFGTGIHDEFDLTKLRYHKIVLMADADVDGQHISTLLLTLLFRFMRPLVEHGHVYLAQPPLYKLKWQRSEPEFAYSDRERDGLLERGQAAGKKINKDDGIQRYKGLGEMNPKELWETTMDPSVRVLRQVTLDDAAAADELFSILMGEDVEARRSFITRNAKDVRFLDV</sequence>
<dbReference type="InterPro" id="IPR002288">
    <property type="entry name" value="DNA_gyrase_B_C"/>
</dbReference>
<dbReference type="Gene3D" id="3.40.50.670">
    <property type="match status" value="1"/>
</dbReference>
<dbReference type="FunFam" id="3.30.230.10:FF:000005">
    <property type="entry name" value="DNA gyrase subunit B"/>
    <property type="match status" value="1"/>
</dbReference>
<dbReference type="SUPFAM" id="SSF55874">
    <property type="entry name" value="ATPase domain of HSP90 chaperone/DNA topoisomerase II/histidine kinase"/>
    <property type="match status" value="1"/>
</dbReference>
<evidence type="ECO:0000256" key="8">
    <source>
        <dbReference type="ARBA" id="ARBA00023125"/>
    </source>
</evidence>
<evidence type="ECO:0000256" key="6">
    <source>
        <dbReference type="ARBA" id="ARBA00022842"/>
    </source>
</evidence>
<comment type="miscellaneous">
    <text evidence="10">Few gyrases are as efficient as E.coli at forming negative supercoils. Not all organisms have 2 type II topoisomerases; in organisms with a single type II topoisomerase this enzyme also has to decatenate newly replicated chromosomes.</text>
</comment>
<evidence type="ECO:0000256" key="3">
    <source>
        <dbReference type="ARBA" id="ARBA00022723"/>
    </source>
</evidence>
<dbReference type="EC" id="5.6.2.2" evidence="10"/>
<dbReference type="NCBIfam" id="NF004189">
    <property type="entry name" value="PRK05644.1"/>
    <property type="match status" value="1"/>
</dbReference>
<dbReference type="SUPFAM" id="SSF56719">
    <property type="entry name" value="Type II DNA topoisomerase"/>
    <property type="match status" value="1"/>
</dbReference>
<comment type="function">
    <text evidence="10">A type II topoisomerase that negatively supercoils closed circular double-stranded (ds) DNA in an ATP-dependent manner to modulate DNA topology and maintain chromosomes in an underwound state. Negative supercoiling favors strand separation, and DNA replication, transcription, recombination and repair, all of which involve strand separation. Also able to catalyze the interconversion of other topological isomers of dsDNA rings, including catenanes and knotted rings. Type II topoisomerases break and join 2 DNA strands simultaneously in an ATP-dependent manner.</text>
</comment>
<dbReference type="GO" id="GO:0046872">
    <property type="term" value="F:metal ion binding"/>
    <property type="evidence" value="ECO:0007669"/>
    <property type="project" value="UniProtKB-KW"/>
</dbReference>
<evidence type="ECO:0000256" key="7">
    <source>
        <dbReference type="ARBA" id="ARBA00023029"/>
    </source>
</evidence>
<dbReference type="GO" id="GO:0005524">
    <property type="term" value="F:ATP binding"/>
    <property type="evidence" value="ECO:0007669"/>
    <property type="project" value="UniProtKB-UniRule"/>
</dbReference>
<comment type="similarity">
    <text evidence="2 10">Belongs to the type II topoisomerase GyrB family.</text>
</comment>
<dbReference type="CDD" id="cd16928">
    <property type="entry name" value="HATPase_GyrB-like"/>
    <property type="match status" value="1"/>
</dbReference>
<dbReference type="RefSeq" id="WP_319942925.1">
    <property type="nucleotide sequence ID" value="NZ_WEGI01000005.1"/>
</dbReference>
<dbReference type="InterPro" id="IPR000565">
    <property type="entry name" value="Topo_IIA_B"/>
</dbReference>
<dbReference type="PRINTS" id="PR01159">
    <property type="entry name" value="DNAGYRASEB"/>
</dbReference>
<feature type="site" description="Interaction with DNA" evidence="10">
    <location>
        <position position="492"/>
    </location>
</feature>
<keyword evidence="4 10" id="KW-0547">Nucleotide-binding</keyword>
<dbReference type="PROSITE" id="PS50880">
    <property type="entry name" value="TOPRIM"/>
    <property type="match status" value="1"/>
</dbReference>
<dbReference type="SUPFAM" id="SSF54211">
    <property type="entry name" value="Ribosomal protein S5 domain 2-like"/>
    <property type="match status" value="1"/>
</dbReference>
<dbReference type="InterPro" id="IPR020568">
    <property type="entry name" value="Ribosomal_Su5_D2-typ_SF"/>
</dbReference>
<evidence type="ECO:0000256" key="5">
    <source>
        <dbReference type="ARBA" id="ARBA00022840"/>
    </source>
</evidence>
<dbReference type="SMART" id="SM00433">
    <property type="entry name" value="TOP2c"/>
    <property type="match status" value="1"/>
</dbReference>
<keyword evidence="3 10" id="KW-0479">Metal-binding</keyword>
<dbReference type="CDD" id="cd00822">
    <property type="entry name" value="TopoII_Trans_DNA_gyrase"/>
    <property type="match status" value="1"/>
</dbReference>
<dbReference type="Proteomes" id="UP000431401">
    <property type="component" value="Unassembled WGS sequence"/>
</dbReference>
<dbReference type="NCBIfam" id="TIGR01059">
    <property type="entry name" value="gyrB"/>
    <property type="match status" value="1"/>
</dbReference>
<dbReference type="Gene3D" id="3.30.230.10">
    <property type="match status" value="1"/>
</dbReference>
<comment type="subcellular location">
    <subcellularLocation>
        <location evidence="10">Cytoplasm</location>
    </subcellularLocation>
</comment>
<dbReference type="FunFam" id="3.30.565.10:FF:000002">
    <property type="entry name" value="DNA gyrase subunit B"/>
    <property type="match status" value="1"/>
</dbReference>
<dbReference type="Pfam" id="PF00986">
    <property type="entry name" value="DNA_gyraseB_C"/>
    <property type="match status" value="1"/>
</dbReference>
<feature type="binding site" evidence="10">
    <location>
        <position position="464"/>
    </location>
    <ligand>
        <name>Mg(2+)</name>
        <dbReference type="ChEBI" id="CHEBI:18420"/>
        <label>1</label>
        <note>catalytic</note>
    </ligand>
</feature>
<dbReference type="PANTHER" id="PTHR45866:SF1">
    <property type="entry name" value="DNA GYRASE SUBUNIT B, MITOCHONDRIAL"/>
    <property type="match status" value="1"/>
</dbReference>
<dbReference type="InterPro" id="IPR014721">
    <property type="entry name" value="Ribsml_uS5_D2-typ_fold_subgr"/>
</dbReference>
<evidence type="ECO:0000256" key="10">
    <source>
        <dbReference type="HAMAP-Rule" id="MF_01898"/>
    </source>
</evidence>
<comment type="subunit">
    <text evidence="10">Heterotetramer, composed of two GyrA and two GyrB chains. In the heterotetramer, GyrA contains the active site tyrosine that forms a transient covalent intermediate with DNA, while GyrB binds cofactors and catalyzes ATP hydrolysis.</text>
</comment>
<dbReference type="Pfam" id="PF02518">
    <property type="entry name" value="HATPase_c"/>
    <property type="match status" value="1"/>
</dbReference>
<evidence type="ECO:0000256" key="2">
    <source>
        <dbReference type="ARBA" id="ARBA00010708"/>
    </source>
</evidence>
<dbReference type="InterPro" id="IPR011557">
    <property type="entry name" value="GyrB"/>
</dbReference>
<feature type="binding site" evidence="10">
    <location>
        <position position="539"/>
    </location>
    <ligand>
        <name>Mg(2+)</name>
        <dbReference type="ChEBI" id="CHEBI:18420"/>
        <label>2</label>
    </ligand>
</feature>
<keyword evidence="6 10" id="KW-0460">Magnesium</keyword>
<keyword evidence="7 10" id="KW-0799">Topoisomerase</keyword>
<dbReference type="InterPro" id="IPR036890">
    <property type="entry name" value="HATPase_C_sf"/>
</dbReference>
<dbReference type="GO" id="GO:0003677">
    <property type="term" value="F:DNA binding"/>
    <property type="evidence" value="ECO:0007669"/>
    <property type="project" value="UniProtKB-KW"/>
</dbReference>
<dbReference type="GO" id="GO:0006261">
    <property type="term" value="P:DNA-templated DNA replication"/>
    <property type="evidence" value="ECO:0007669"/>
    <property type="project" value="UniProtKB-UniRule"/>
</dbReference>
<evidence type="ECO:0000313" key="12">
    <source>
        <dbReference type="EMBL" id="MQY27004.1"/>
    </source>
</evidence>
<feature type="domain" description="Toprim" evidence="11">
    <location>
        <begin position="458"/>
        <end position="572"/>
    </location>
</feature>
<comment type="cofactor">
    <cofactor evidence="10">
        <name>Mg(2+)</name>
        <dbReference type="ChEBI" id="CHEBI:18420"/>
    </cofactor>
    <cofactor evidence="10">
        <name>Mn(2+)</name>
        <dbReference type="ChEBI" id="CHEBI:29035"/>
    </cofactor>
    <cofactor evidence="10">
        <name>Ca(2+)</name>
        <dbReference type="ChEBI" id="CHEBI:29108"/>
    </cofactor>
    <text evidence="10">Binds two Mg(2+) per subunit. The magnesium ions form salt bridges with both the protein and the DNA. Can also accept other divalent metal cations, such as Mn(2+) or Ca(2+).</text>
</comment>
<evidence type="ECO:0000313" key="13">
    <source>
        <dbReference type="Proteomes" id="UP000431401"/>
    </source>
</evidence>
<dbReference type="HAMAP" id="MF_01898">
    <property type="entry name" value="GyrB"/>
    <property type="match status" value="1"/>
</dbReference>
<feature type="binding site" evidence="10">
    <location>
        <position position="537"/>
    </location>
    <ligand>
        <name>Mg(2+)</name>
        <dbReference type="ChEBI" id="CHEBI:18420"/>
        <label>1</label>
        <note>catalytic</note>
    </ligand>
</feature>
<dbReference type="InterPro" id="IPR013760">
    <property type="entry name" value="Topo_IIA-like_dom_sf"/>
</dbReference>
<evidence type="ECO:0000256" key="9">
    <source>
        <dbReference type="ARBA" id="ARBA00023235"/>
    </source>
</evidence>
<feature type="site" description="Interaction with DNA" evidence="10">
    <location>
        <position position="489"/>
    </location>
</feature>
<keyword evidence="13" id="KW-1185">Reference proteome</keyword>
<evidence type="ECO:0000256" key="1">
    <source>
        <dbReference type="ARBA" id="ARBA00000185"/>
    </source>
</evidence>
<dbReference type="Pfam" id="PF01751">
    <property type="entry name" value="Toprim"/>
    <property type="match status" value="1"/>
</dbReference>
<dbReference type="PANTHER" id="PTHR45866">
    <property type="entry name" value="DNA GYRASE/TOPOISOMERASE SUBUNIT B"/>
    <property type="match status" value="1"/>
</dbReference>
<keyword evidence="9 10" id="KW-0413">Isomerase</keyword>
<protein>
    <recommendedName>
        <fullName evidence="10">DNA gyrase subunit B</fullName>
        <ecNumber evidence="10">5.6.2.2</ecNumber>
    </recommendedName>
</protein>
<dbReference type="InterPro" id="IPR013506">
    <property type="entry name" value="Topo_IIA_bsu_dom2"/>
</dbReference>
<reference evidence="12 13" key="1">
    <citation type="submission" date="2019-10" db="EMBL/GenBank/DDBJ databases">
        <title>Nocardia macrotermitis sp. nov. and Nocardia aurantia sp. nov., isolated from the gut of fungus growing-termite Macrotermes natalensis.</title>
        <authorList>
            <person name="Benndorf R."/>
            <person name="Schwitalla J."/>
            <person name="Martin K."/>
            <person name="De Beer W."/>
            <person name="Kaster A.-K."/>
            <person name="Vollmers J."/>
            <person name="Poulsen M."/>
            <person name="Beemelmanns C."/>
        </authorList>
    </citation>
    <scope>NUCLEOTIDE SEQUENCE [LARGE SCALE GENOMIC DNA]</scope>
    <source>
        <strain evidence="12 13">RB56</strain>
    </source>
</reference>
<evidence type="ECO:0000259" key="11">
    <source>
        <dbReference type="PROSITE" id="PS50880"/>
    </source>
</evidence>
<keyword evidence="5 10" id="KW-0067">ATP-binding</keyword>
<dbReference type="GO" id="GO:0005737">
    <property type="term" value="C:cytoplasm"/>
    <property type="evidence" value="ECO:0007669"/>
    <property type="project" value="UniProtKB-SubCell"/>
</dbReference>
<dbReference type="PROSITE" id="PS00177">
    <property type="entry name" value="TOPOISOMERASE_II"/>
    <property type="match status" value="1"/>
</dbReference>
<dbReference type="PRINTS" id="PR00418">
    <property type="entry name" value="TPI2FAMILY"/>
</dbReference>
<dbReference type="GO" id="GO:0034335">
    <property type="term" value="F:DNA negative supercoiling activity"/>
    <property type="evidence" value="ECO:0007669"/>
    <property type="project" value="UniProtKB-ARBA"/>
</dbReference>
<feature type="binding site" evidence="10">
    <location>
        <position position="537"/>
    </location>
    <ligand>
        <name>Mg(2+)</name>
        <dbReference type="ChEBI" id="CHEBI:18420"/>
        <label>2</label>
    </ligand>
</feature>
<gene>
    <name evidence="10 12" type="primary">gyrB</name>
    <name evidence="12" type="ORF">NRB56_25860</name>
</gene>
<comment type="caution">
    <text evidence="12">The sequence shown here is derived from an EMBL/GenBank/DDBJ whole genome shotgun (WGS) entry which is preliminary data.</text>
</comment>